<feature type="transmembrane region" description="Helical" evidence="11">
    <location>
        <begin position="20"/>
        <end position="37"/>
    </location>
</feature>
<keyword evidence="15" id="KW-1185">Reference proteome</keyword>
<keyword evidence="5 11" id="KW-0812">Transmembrane</keyword>
<dbReference type="SUPFAM" id="SSF56519">
    <property type="entry name" value="Penicillin binding protein dimerisation domain"/>
    <property type="match status" value="1"/>
</dbReference>
<keyword evidence="4" id="KW-0121">Carboxypeptidase</keyword>
<dbReference type="GO" id="GO:0071972">
    <property type="term" value="F:peptidoglycan L,D-transpeptidase activity"/>
    <property type="evidence" value="ECO:0007669"/>
    <property type="project" value="TreeGrafter"/>
</dbReference>
<evidence type="ECO:0000256" key="10">
    <source>
        <dbReference type="ARBA" id="ARBA00023316"/>
    </source>
</evidence>
<dbReference type="GO" id="GO:0071555">
    <property type="term" value="P:cell wall organization"/>
    <property type="evidence" value="ECO:0007669"/>
    <property type="project" value="UniProtKB-KW"/>
</dbReference>
<keyword evidence="9 11" id="KW-0472">Membrane</keyword>
<feature type="domain" description="Penicillin-binding protein transpeptidase" evidence="12">
    <location>
        <begin position="840"/>
        <end position="1056"/>
    </location>
</feature>
<dbReference type="Gene3D" id="3.90.1310.10">
    <property type="entry name" value="Penicillin-binding protein 2a (Domain 2)"/>
    <property type="match status" value="1"/>
</dbReference>
<evidence type="ECO:0000256" key="4">
    <source>
        <dbReference type="ARBA" id="ARBA00022645"/>
    </source>
</evidence>
<keyword evidence="7" id="KW-0573">Peptidoglycan synthesis</keyword>
<evidence type="ECO:0000259" key="12">
    <source>
        <dbReference type="Pfam" id="PF00905"/>
    </source>
</evidence>
<dbReference type="GO" id="GO:0005886">
    <property type="term" value="C:plasma membrane"/>
    <property type="evidence" value="ECO:0007669"/>
    <property type="project" value="UniProtKB-SubCell"/>
</dbReference>
<reference evidence="14 15" key="1">
    <citation type="journal article" date="2011" name="J. Bacteriol.">
        <title>Genome sequence of the obligate intracellular animal pathogen Chlamydia pecorum E58.</title>
        <authorList>
            <person name="Mojica S."/>
            <person name="Huot Creasy H."/>
            <person name="Daugherty S."/>
            <person name="Read T.D."/>
            <person name="Kim T."/>
            <person name="Kaltenboeck B."/>
            <person name="Bavoil P."/>
            <person name="Myers G.S."/>
        </authorList>
    </citation>
    <scope>NUCLEOTIDE SEQUENCE [LARGE SCALE GENOMIC DNA]</scope>
    <source>
        <strain evidence="14 15">E58</strain>
    </source>
</reference>
<keyword evidence="10" id="KW-0961">Cell wall biogenesis/degradation</keyword>
<dbReference type="Gene3D" id="3.40.710.10">
    <property type="entry name" value="DD-peptidase/beta-lactamase superfamily"/>
    <property type="match status" value="2"/>
</dbReference>
<keyword evidence="6" id="KW-0133">Cell shape</keyword>
<dbReference type="InterPro" id="IPR012338">
    <property type="entry name" value="Beta-lactam/transpept-like"/>
</dbReference>
<accession>A0AA34WHR3</accession>
<feature type="domain" description="Penicillin-binding protein dimerisation" evidence="13">
    <location>
        <begin position="63"/>
        <end position="292"/>
    </location>
</feature>
<dbReference type="Proteomes" id="UP000008305">
    <property type="component" value="Chromosome"/>
</dbReference>
<evidence type="ECO:0000259" key="13">
    <source>
        <dbReference type="Pfam" id="PF03717"/>
    </source>
</evidence>
<dbReference type="GO" id="GO:0008360">
    <property type="term" value="P:regulation of cell shape"/>
    <property type="evidence" value="ECO:0007669"/>
    <property type="project" value="UniProtKB-KW"/>
</dbReference>
<name>A0AA34WHR3_CHLPE</name>
<dbReference type="Pfam" id="PF03717">
    <property type="entry name" value="PBP_dimer"/>
    <property type="match status" value="1"/>
</dbReference>
<dbReference type="KEGG" id="cpm:G5S_0354"/>
<evidence type="ECO:0000256" key="6">
    <source>
        <dbReference type="ARBA" id="ARBA00022960"/>
    </source>
</evidence>
<keyword evidence="4" id="KW-0645">Protease</keyword>
<dbReference type="AlphaFoldDB" id="A0AA34WHR3"/>
<protein>
    <submittedName>
        <fullName evidence="14">Penicillin-binding protein 2</fullName>
    </submittedName>
</protein>
<dbReference type="InterPro" id="IPR050515">
    <property type="entry name" value="Beta-lactam/transpept"/>
</dbReference>
<evidence type="ECO:0000256" key="9">
    <source>
        <dbReference type="ARBA" id="ARBA00023136"/>
    </source>
</evidence>
<dbReference type="SUPFAM" id="SSF56601">
    <property type="entry name" value="beta-lactamase/transpeptidase-like"/>
    <property type="match status" value="2"/>
</dbReference>
<evidence type="ECO:0000313" key="14">
    <source>
        <dbReference type="EMBL" id="AEB41354.1"/>
    </source>
</evidence>
<sequence>MKLLRKRSKHLTVPEKTNRLLSGFILAFIIIALRLWHLTVIEHDKKVEEAFKPQQRVIPEYMERATICDRFGKVLARNQMQYDVSVAYSAIRDMPTRAWRINELGEKEPVLVRKEYIHRLAELLAQELHLDANAVEDALHSKASVLGSVPYLVQANVPERTYLKLKMIAKDWPGLHVDSVLRRYYPMGKTAADIVGYVGPISIEEYRKVTQELSQLRECVRAYDEGEEPNFPFGLSSIDQVSTLLDSLESRAYSLNALVGKLGVEALYDAQLRGKIGKKTVLVDRRGEFIQDLEEISSGVPGEKVRLTLSADLQAFAEQLLLEHEYTEPFRSASSRKKKELLPPLYPWIKGGAILALDPNNGDILAMASSPRYCNNDFVNMKVSSDRVATRSEIYRWLEGKEHIAELFDRKVNLHRERGLPTGEIIEEELPLTFENYLDFVLPENSTVKALVKQSSLGDAVAVQSRVRALLELFGYGKVECSCASIFDAVFPRKEGNILIKEVISVKQQVWITECLKRHALGIEKIRQSLLKDFEKLPANYDKILYVDLLRLAVDPSRGTPELFSQLSSFPLLEFTECQGHYVVFREALSKIVEEIFTEIDFGFWRQENFAQFLSGKRKVENSKKQRYPTPYVDYLEEERKIQYAKFREQYLNAFLAYIISGHCSGGMRSYYEALSVWREELLRGAHKALPWHKHYLYLKEHLASSSYNLPGLFSIFREFADLQRPLLGKYPLTVVKNSLQTEQDLAASFYPVYGYGYLRPYAFGQATTLGSIFKLVSAYSVLSQYFVSTSYDDLSKLLVLIDKNSFGYTTFSPHVGFFKDGSLIPTFFRGGCLPGNDFSGRGYIDLVSALEMSSNPYFSLLVGEYLADPEDLCESASLLGLGEKTGVGLPGEYAGKLPKDISYNRSGLYATAIGQHTLVVTPLQVATMISALVNGGTLYVPNLLLPEDFEPCQSAKKKREVFMPEPIADVLKEGMHRVIWGRFGTARAIQKRFSPELLSRVIGKTSTAESILRVGLDREHGTTKMKDVWFAAVSFSDRELKTPELVVVVYLRLGEYGRDAAPMAVRMIERWEKIQRERFS</sequence>
<dbReference type="InterPro" id="IPR001460">
    <property type="entry name" value="PCN-bd_Tpept"/>
</dbReference>
<comment type="subcellular location">
    <subcellularLocation>
        <location evidence="2">Cell membrane</location>
    </subcellularLocation>
    <subcellularLocation>
        <location evidence="1">Membrane</location>
        <topology evidence="1">Single-pass membrane protein</topology>
    </subcellularLocation>
</comment>
<dbReference type="GO" id="GO:0008658">
    <property type="term" value="F:penicillin binding"/>
    <property type="evidence" value="ECO:0007669"/>
    <property type="project" value="InterPro"/>
</dbReference>
<dbReference type="GO" id="GO:0009252">
    <property type="term" value="P:peptidoglycan biosynthetic process"/>
    <property type="evidence" value="ECO:0007669"/>
    <property type="project" value="UniProtKB-KW"/>
</dbReference>
<organism evidence="14 15">
    <name type="scientific">Chlamydia pecorum (strain ATCC VR-628 / DSM 29919 / E58)</name>
    <name type="common">Chlamydophila pecorum</name>
    <dbReference type="NCBI Taxonomy" id="331635"/>
    <lineage>
        <taxon>Bacteria</taxon>
        <taxon>Pseudomonadati</taxon>
        <taxon>Chlamydiota</taxon>
        <taxon>Chlamydiia</taxon>
        <taxon>Chlamydiales</taxon>
        <taxon>Chlamydiaceae</taxon>
        <taxon>Chlamydia/Chlamydophila group</taxon>
        <taxon>Chlamydia</taxon>
    </lineage>
</organism>
<dbReference type="RefSeq" id="WP_013712432.1">
    <property type="nucleotide sequence ID" value="NC_015408.1"/>
</dbReference>
<dbReference type="EMBL" id="CP002608">
    <property type="protein sequence ID" value="AEB41354.1"/>
    <property type="molecule type" value="Genomic_DNA"/>
</dbReference>
<proteinExistence type="predicted"/>
<evidence type="ECO:0000256" key="7">
    <source>
        <dbReference type="ARBA" id="ARBA00022984"/>
    </source>
</evidence>
<evidence type="ECO:0000313" key="15">
    <source>
        <dbReference type="Proteomes" id="UP000008305"/>
    </source>
</evidence>
<dbReference type="InterPro" id="IPR036138">
    <property type="entry name" value="PBP_dimer_sf"/>
</dbReference>
<dbReference type="PANTHER" id="PTHR30627">
    <property type="entry name" value="PEPTIDOGLYCAN D,D-TRANSPEPTIDASE"/>
    <property type="match status" value="1"/>
</dbReference>
<keyword evidence="3" id="KW-1003">Cell membrane</keyword>
<evidence type="ECO:0000256" key="8">
    <source>
        <dbReference type="ARBA" id="ARBA00022989"/>
    </source>
</evidence>
<evidence type="ECO:0000256" key="5">
    <source>
        <dbReference type="ARBA" id="ARBA00022692"/>
    </source>
</evidence>
<evidence type="ECO:0000256" key="11">
    <source>
        <dbReference type="SAM" id="Phobius"/>
    </source>
</evidence>
<keyword evidence="4" id="KW-0378">Hydrolase</keyword>
<evidence type="ECO:0000256" key="3">
    <source>
        <dbReference type="ARBA" id="ARBA00022475"/>
    </source>
</evidence>
<keyword evidence="8 11" id="KW-1133">Transmembrane helix</keyword>
<gene>
    <name evidence="14" type="ordered locus">G5S_0354</name>
</gene>
<dbReference type="Pfam" id="PF00905">
    <property type="entry name" value="Transpeptidase"/>
    <property type="match status" value="1"/>
</dbReference>
<dbReference type="InterPro" id="IPR005311">
    <property type="entry name" value="PBP_dimer"/>
</dbReference>
<dbReference type="PANTHER" id="PTHR30627:SF2">
    <property type="entry name" value="PEPTIDOGLYCAN D,D-TRANSPEPTIDASE MRDA"/>
    <property type="match status" value="1"/>
</dbReference>
<evidence type="ECO:0000256" key="2">
    <source>
        <dbReference type="ARBA" id="ARBA00004236"/>
    </source>
</evidence>
<evidence type="ECO:0000256" key="1">
    <source>
        <dbReference type="ARBA" id="ARBA00004167"/>
    </source>
</evidence>